<reference evidence="2 3" key="1">
    <citation type="submission" date="2017-06" db="EMBL/GenBank/DDBJ databases">
        <title>Comparative genomic analysis of Ambrosia Fusariam Clade fungi.</title>
        <authorList>
            <person name="Stajich J.E."/>
            <person name="Carrillo J."/>
            <person name="Kijimoto T."/>
            <person name="Eskalen A."/>
            <person name="O'Donnell K."/>
            <person name="Kasson M."/>
        </authorList>
    </citation>
    <scope>NUCLEOTIDE SEQUENCE [LARGE SCALE GENOMIC DNA]</scope>
    <source>
        <strain evidence="2 3">NRRL62584</strain>
    </source>
</reference>
<dbReference type="EMBL" id="NKCI01000138">
    <property type="protein sequence ID" value="RSL52213.1"/>
    <property type="molecule type" value="Genomic_DNA"/>
</dbReference>
<sequence length="588" mass="63720">MSLEIDAASLITDLSQKRKQSDVVDTQTTDSGYATKSTVFWLSYPIRGRASTIAENTLATQSTSPESKPTESFPREPTAAENKARPVPSALPPLADLAEFDKPVDHNTLSRFRDVHTQIEKPLLTYMRRKVSASKYRPIALRLMILGRNEDDAKPCIVAFCPEEQRKRVRKFFDKSSIKALCQPEDDALPSFDVFVLGRALEAKHANEDIGVFIPIVEGRQGYTDDTYCGAPIIIRSPSASDRRCTFGGIIKAVSSNGDTKLYGLTVGHVVLGDLDDDQPEGTIKIGTESLNNCELQLSDSESEDESDVVPEEPEETESLLDMDNPRPDSREIQHGDSGSWVVNEETLEVYGYVVAADSFGGGHVIPLCAAFQSIVASLGLNSVGLATTVDMATTKLGGHRSRADEPLSRATTGCQIDLSHGYWDPPLAAIRPVPIPRPSIPPPSMPVPNIPVPATASHLPPIPPGPIAPRPPRFAPGSAMSIGPIIPPVPSSMYFPPAPTTAHPLDLWRVPGHTFQPPSAAMNPAPVPPTASTAYAGSFDSTVPINPSAPVPRIGTGPWEELDEEYLERLGTYHGKWIEMTYQRPSL</sequence>
<feature type="compositionally biased region" description="Polar residues" evidence="1">
    <location>
        <begin position="56"/>
        <end position="67"/>
    </location>
</feature>
<evidence type="ECO:0000313" key="2">
    <source>
        <dbReference type="EMBL" id="RSL52213.1"/>
    </source>
</evidence>
<feature type="region of interest" description="Disordered" evidence="1">
    <location>
        <begin position="56"/>
        <end position="88"/>
    </location>
</feature>
<evidence type="ECO:0000256" key="1">
    <source>
        <dbReference type="SAM" id="MobiDB-lite"/>
    </source>
</evidence>
<feature type="region of interest" description="Disordered" evidence="1">
    <location>
        <begin position="298"/>
        <end position="337"/>
    </location>
</feature>
<dbReference type="STRING" id="1325734.A0A428PGS2"/>
<keyword evidence="3" id="KW-1185">Reference proteome</keyword>
<evidence type="ECO:0000313" key="3">
    <source>
        <dbReference type="Proteomes" id="UP000288168"/>
    </source>
</evidence>
<feature type="compositionally biased region" description="Acidic residues" evidence="1">
    <location>
        <begin position="301"/>
        <end position="321"/>
    </location>
</feature>
<dbReference type="AlphaFoldDB" id="A0A428PGS2"/>
<gene>
    <name evidence="2" type="ORF">CEP54_010998</name>
</gene>
<comment type="caution">
    <text evidence="2">The sequence shown here is derived from an EMBL/GenBank/DDBJ whole genome shotgun (WGS) entry which is preliminary data.</text>
</comment>
<protein>
    <submittedName>
        <fullName evidence="2">Uncharacterized protein</fullName>
    </submittedName>
</protein>
<organism evidence="2 3">
    <name type="scientific">Fusarium duplospermum</name>
    <dbReference type="NCBI Taxonomy" id="1325734"/>
    <lineage>
        <taxon>Eukaryota</taxon>
        <taxon>Fungi</taxon>
        <taxon>Dikarya</taxon>
        <taxon>Ascomycota</taxon>
        <taxon>Pezizomycotina</taxon>
        <taxon>Sordariomycetes</taxon>
        <taxon>Hypocreomycetidae</taxon>
        <taxon>Hypocreales</taxon>
        <taxon>Nectriaceae</taxon>
        <taxon>Fusarium</taxon>
        <taxon>Fusarium solani species complex</taxon>
    </lineage>
</organism>
<name>A0A428PGS2_9HYPO</name>
<dbReference type="Proteomes" id="UP000288168">
    <property type="component" value="Unassembled WGS sequence"/>
</dbReference>
<dbReference type="OrthoDB" id="5865767at2759"/>
<feature type="compositionally biased region" description="Basic and acidic residues" evidence="1">
    <location>
        <begin position="324"/>
        <end position="335"/>
    </location>
</feature>
<proteinExistence type="predicted"/>
<accession>A0A428PGS2</accession>